<protein>
    <submittedName>
        <fullName evidence="2">Uncharacterized protein</fullName>
    </submittedName>
</protein>
<dbReference type="RefSeq" id="XP_001613014.1">
    <property type="nucleotide sequence ID" value="XM_001612964.1"/>
</dbReference>
<dbReference type="Proteomes" id="UP000008333">
    <property type="component" value="Unassembled WGS sequence"/>
</dbReference>
<feature type="compositionally biased region" description="Basic residues" evidence="1">
    <location>
        <begin position="47"/>
        <end position="60"/>
    </location>
</feature>
<evidence type="ECO:0000313" key="3">
    <source>
        <dbReference type="Proteomes" id="UP000008333"/>
    </source>
</evidence>
<accession>A5KBN7</accession>
<sequence>MRMACRLAPQRVHSMVALNPCAPPIRHAKMKRHRWGSDPWGGSPKRGEKKKRLSRKRRRMCPPQIRSPQKERKIYNAMKFSPVCGGCSKKKKKTKGGCTQRKGENIRQLKLSPCGEGDSVLLSPEGKEKRGKKKKKKKKRKKETHSIELKLTEGNTICILERKKKKKKAQRLQRAKDAQPHWNF</sequence>
<feature type="region of interest" description="Disordered" evidence="1">
    <location>
        <begin position="162"/>
        <end position="184"/>
    </location>
</feature>
<dbReference type="GeneID" id="5472266"/>
<feature type="compositionally biased region" description="Basic and acidic residues" evidence="1">
    <location>
        <begin position="174"/>
        <end position="184"/>
    </location>
</feature>
<dbReference type="AlphaFoldDB" id="A5KBN7"/>
<dbReference type="InParanoid" id="A5KBN7"/>
<dbReference type="KEGG" id="pvx:PVX_003875"/>
<organism evidence="2 3">
    <name type="scientific">Plasmodium vivax (strain Salvador I)</name>
    <dbReference type="NCBI Taxonomy" id="126793"/>
    <lineage>
        <taxon>Eukaryota</taxon>
        <taxon>Sar</taxon>
        <taxon>Alveolata</taxon>
        <taxon>Apicomplexa</taxon>
        <taxon>Aconoidasida</taxon>
        <taxon>Haemosporida</taxon>
        <taxon>Plasmodiidae</taxon>
        <taxon>Plasmodium</taxon>
        <taxon>Plasmodium (Plasmodium)</taxon>
    </lineage>
</organism>
<dbReference type="EMBL" id="AAKM01000018">
    <property type="protein sequence ID" value="EDL43287.1"/>
    <property type="molecule type" value="Genomic_DNA"/>
</dbReference>
<dbReference type="VEuPathDB" id="PlasmoDB:PVX_003875"/>
<comment type="caution">
    <text evidence="2">The sequence shown here is derived from an EMBL/GenBank/DDBJ whole genome shotgun (WGS) entry which is preliminary data.</text>
</comment>
<evidence type="ECO:0000313" key="2">
    <source>
        <dbReference type="EMBL" id="EDL43287.1"/>
    </source>
</evidence>
<feature type="compositionally biased region" description="Basic residues" evidence="1">
    <location>
        <begin position="162"/>
        <end position="173"/>
    </location>
</feature>
<reference evidence="2 3" key="1">
    <citation type="journal article" date="2008" name="Nature">
        <title>Comparative genomics of the neglected human malaria parasite Plasmodium vivax.</title>
        <authorList>
            <person name="Carlton J.M."/>
            <person name="Adams J.H."/>
            <person name="Silva J.C."/>
            <person name="Bidwell S.L."/>
            <person name="Lorenzi H."/>
            <person name="Caler E."/>
            <person name="Crabtree J."/>
            <person name="Angiuoli S.V."/>
            <person name="Merino E.F."/>
            <person name="Amedeo P."/>
            <person name="Cheng Q."/>
            <person name="Coulson R.M."/>
            <person name="Crabb B.S."/>
            <person name="Del Portillo H.A."/>
            <person name="Essien K."/>
            <person name="Feldblyum T.V."/>
            <person name="Fernandez-Becerra C."/>
            <person name="Gilson P.R."/>
            <person name="Gueye A.H."/>
            <person name="Guo X."/>
            <person name="Kang'a S."/>
            <person name="Kooij T.W."/>
            <person name="Korsinczky M."/>
            <person name="Meyer E.V."/>
            <person name="Nene V."/>
            <person name="Paulsen I."/>
            <person name="White O."/>
            <person name="Ralph S.A."/>
            <person name="Ren Q."/>
            <person name="Sargeant T.J."/>
            <person name="Salzberg S.L."/>
            <person name="Stoeckert C.J."/>
            <person name="Sullivan S.A."/>
            <person name="Yamamoto M.M."/>
            <person name="Hoffman S.L."/>
            <person name="Wortman J.R."/>
            <person name="Gardner M.J."/>
            <person name="Galinski M.R."/>
            <person name="Barnwell J.W."/>
            <person name="Fraser-Liggett C.M."/>
        </authorList>
    </citation>
    <scope>NUCLEOTIDE SEQUENCE [LARGE SCALE GENOMIC DNA]</scope>
    <source>
        <strain evidence="2 3">Salvador I</strain>
    </source>
</reference>
<feature type="compositionally biased region" description="Basic residues" evidence="1">
    <location>
        <begin position="129"/>
        <end position="143"/>
    </location>
</feature>
<name>A5KBN7_PLAVS</name>
<feature type="region of interest" description="Disordered" evidence="1">
    <location>
        <begin position="29"/>
        <end position="147"/>
    </location>
</feature>
<gene>
    <name evidence="2" type="ORF">PVX_003875</name>
</gene>
<evidence type="ECO:0000256" key="1">
    <source>
        <dbReference type="SAM" id="MobiDB-lite"/>
    </source>
</evidence>
<keyword evidence="3" id="KW-1185">Reference proteome</keyword>
<proteinExistence type="predicted"/>